<dbReference type="Pfam" id="PF00355">
    <property type="entry name" value="Rieske"/>
    <property type="match status" value="1"/>
</dbReference>
<name>L1IPG7_GUITC</name>
<dbReference type="SUPFAM" id="SSF50022">
    <property type="entry name" value="ISP domain"/>
    <property type="match status" value="1"/>
</dbReference>
<dbReference type="OMA" id="EPPCRLE"/>
<feature type="non-terminal residue" evidence="15">
    <location>
        <position position="1"/>
    </location>
</feature>
<reference evidence="16" key="3">
    <citation type="submission" date="2015-06" db="UniProtKB">
        <authorList>
            <consortium name="EnsemblProtists"/>
        </authorList>
    </citation>
    <scope>IDENTIFICATION</scope>
</reference>
<feature type="non-terminal residue" evidence="15">
    <location>
        <position position="366"/>
    </location>
</feature>
<keyword evidence="8" id="KW-0809">Transit peptide</keyword>
<dbReference type="InterPro" id="IPR036922">
    <property type="entry name" value="Rieske_2Fe-2S_sf"/>
</dbReference>
<gene>
    <name evidence="15" type="ORF">GUITHDRAFT_50255</name>
</gene>
<keyword evidence="5" id="KW-0812">Transmembrane</keyword>
<evidence type="ECO:0000256" key="6">
    <source>
        <dbReference type="ARBA" id="ARBA00022714"/>
    </source>
</evidence>
<evidence type="ECO:0000256" key="9">
    <source>
        <dbReference type="ARBA" id="ARBA00022989"/>
    </source>
</evidence>
<evidence type="ECO:0000256" key="5">
    <source>
        <dbReference type="ARBA" id="ARBA00022692"/>
    </source>
</evidence>
<evidence type="ECO:0000256" key="4">
    <source>
        <dbReference type="ARBA" id="ARBA00022640"/>
    </source>
</evidence>
<evidence type="ECO:0000259" key="14">
    <source>
        <dbReference type="PROSITE" id="PS51296"/>
    </source>
</evidence>
<dbReference type="KEGG" id="gtt:GUITHDRAFT_50255"/>
<dbReference type="Gene3D" id="2.102.10.10">
    <property type="entry name" value="Rieske [2Fe-2S] iron-sulphur domain"/>
    <property type="match status" value="1"/>
</dbReference>
<evidence type="ECO:0000313" key="16">
    <source>
        <dbReference type="EnsemblProtists" id="EKX38158"/>
    </source>
</evidence>
<dbReference type="PROSITE" id="PS51296">
    <property type="entry name" value="RIESKE"/>
    <property type="match status" value="1"/>
</dbReference>
<dbReference type="PANTHER" id="PTHR21266">
    <property type="entry name" value="IRON-SULFUR DOMAIN CONTAINING PROTEIN"/>
    <property type="match status" value="1"/>
</dbReference>
<dbReference type="Pfam" id="PF08417">
    <property type="entry name" value="PaO"/>
    <property type="match status" value="1"/>
</dbReference>
<dbReference type="PaxDb" id="55529-EKX38158"/>
<dbReference type="PANTHER" id="PTHR21266:SF32">
    <property type="entry name" value="CHOLESTEROL 7-DESATURASE NVD"/>
    <property type="match status" value="1"/>
</dbReference>
<sequence length="366" mass="41602">SWLDWYPVSPAKDLKKDQPNQVVLLGLDLVVWWHQPSGTWSCFADECPHRLAPLSEGRIDKNGNLQCAYHGWEFSEKGSCERIPQDSMDTMKCDKKACATSYPGLLWIFPDTDRNLAMSKSPKIIPQFDDPAFVDPTNFFMRDVPYGWDTLIENLVDPSHVPFAHHGLIEARDQGRPINLYVESHEAGFEGYDMDQNSTSRRCGIVSSKFRPPCLISDPEKNSTFLGLGTYCIPTAPGHSRLITRFPFRFPNQIVANIVRMQPRWMTHLSQNQVIDSDNVFLSLLESKVLLPRSSLPLLLLIHIAATYYVPAAADRPVLAFRQWLQKQGGQPAWLGTPSMLPKKGSRRELLDRYEQHTKICSSCSR</sequence>
<dbReference type="GO" id="GO:0051537">
    <property type="term" value="F:2 iron, 2 sulfur cluster binding"/>
    <property type="evidence" value="ECO:0007669"/>
    <property type="project" value="UniProtKB-KW"/>
</dbReference>
<evidence type="ECO:0000313" key="15">
    <source>
        <dbReference type="EMBL" id="EKX38158.1"/>
    </source>
</evidence>
<keyword evidence="7" id="KW-0479">Metal-binding</keyword>
<dbReference type="InterPro" id="IPR017941">
    <property type="entry name" value="Rieske_2Fe-2S"/>
</dbReference>
<dbReference type="GO" id="GO:0010277">
    <property type="term" value="F:chlorophyllide a oxygenase activity"/>
    <property type="evidence" value="ECO:0007669"/>
    <property type="project" value="InterPro"/>
</dbReference>
<dbReference type="GeneID" id="17294851"/>
<organism evidence="15">
    <name type="scientific">Guillardia theta (strain CCMP2712)</name>
    <name type="common">Cryptophyte</name>
    <dbReference type="NCBI Taxonomy" id="905079"/>
    <lineage>
        <taxon>Eukaryota</taxon>
        <taxon>Cryptophyceae</taxon>
        <taxon>Pyrenomonadales</taxon>
        <taxon>Geminigeraceae</taxon>
        <taxon>Guillardia</taxon>
    </lineage>
</organism>
<keyword evidence="6" id="KW-0001">2Fe-2S</keyword>
<dbReference type="Proteomes" id="UP000011087">
    <property type="component" value="Unassembled WGS sequence"/>
</dbReference>
<evidence type="ECO:0000313" key="17">
    <source>
        <dbReference type="Proteomes" id="UP000011087"/>
    </source>
</evidence>
<dbReference type="EnsemblProtists" id="EKX38158">
    <property type="protein sequence ID" value="EKX38158"/>
    <property type="gene ID" value="GUITHDRAFT_50255"/>
</dbReference>
<evidence type="ECO:0000256" key="2">
    <source>
        <dbReference type="ARBA" id="ARBA00004370"/>
    </source>
</evidence>
<dbReference type="InterPro" id="IPR050584">
    <property type="entry name" value="Cholesterol_7-desaturase"/>
</dbReference>
<keyword evidence="9" id="KW-1133">Transmembrane helix</keyword>
<dbReference type="AlphaFoldDB" id="L1IPG7"/>
<dbReference type="SUPFAM" id="SSF55961">
    <property type="entry name" value="Bet v1-like"/>
    <property type="match status" value="1"/>
</dbReference>
<dbReference type="GO" id="GO:0016020">
    <property type="term" value="C:membrane"/>
    <property type="evidence" value="ECO:0007669"/>
    <property type="project" value="UniProtKB-SubCell"/>
</dbReference>
<keyword evidence="17" id="KW-1185">Reference proteome</keyword>
<dbReference type="InterPro" id="IPR013626">
    <property type="entry name" value="PaO"/>
</dbReference>
<keyword evidence="12" id="KW-0411">Iron-sulfur</keyword>
<keyword evidence="13" id="KW-0472">Membrane</keyword>
<evidence type="ECO:0000256" key="3">
    <source>
        <dbReference type="ARBA" id="ARBA00022528"/>
    </source>
</evidence>
<accession>L1IPG7</accession>
<dbReference type="Gene3D" id="3.90.380.10">
    <property type="entry name" value="Naphthalene 1,2-dioxygenase Alpha Subunit, Chain A, domain 1"/>
    <property type="match status" value="1"/>
</dbReference>
<evidence type="ECO:0000256" key="7">
    <source>
        <dbReference type="ARBA" id="ARBA00022723"/>
    </source>
</evidence>
<comment type="subcellular location">
    <subcellularLocation>
        <location evidence="2">Membrane</location>
    </subcellularLocation>
    <subcellularLocation>
        <location evidence="1">Plastid</location>
        <location evidence="1">Chloroplast</location>
    </subcellularLocation>
</comment>
<evidence type="ECO:0000256" key="1">
    <source>
        <dbReference type="ARBA" id="ARBA00004229"/>
    </source>
</evidence>
<evidence type="ECO:0000256" key="12">
    <source>
        <dbReference type="ARBA" id="ARBA00023014"/>
    </source>
</evidence>
<protein>
    <recommendedName>
        <fullName evidence="14">Rieske domain-containing protein</fullName>
    </recommendedName>
</protein>
<keyword evidence="10" id="KW-0560">Oxidoreductase</keyword>
<feature type="domain" description="Rieske" evidence="14">
    <location>
        <begin position="5"/>
        <end position="108"/>
    </location>
</feature>
<dbReference type="HOGENOM" id="CLU_003927_1_1_1"/>
<reference evidence="17" key="2">
    <citation type="submission" date="2012-11" db="EMBL/GenBank/DDBJ databases">
        <authorList>
            <person name="Kuo A."/>
            <person name="Curtis B.A."/>
            <person name="Tanifuji G."/>
            <person name="Burki F."/>
            <person name="Gruber A."/>
            <person name="Irimia M."/>
            <person name="Maruyama S."/>
            <person name="Arias M.C."/>
            <person name="Ball S.G."/>
            <person name="Gile G.H."/>
            <person name="Hirakawa Y."/>
            <person name="Hopkins J.F."/>
            <person name="Rensing S.A."/>
            <person name="Schmutz J."/>
            <person name="Symeonidi A."/>
            <person name="Elias M."/>
            <person name="Eveleigh R.J."/>
            <person name="Herman E.K."/>
            <person name="Klute M.J."/>
            <person name="Nakayama T."/>
            <person name="Obornik M."/>
            <person name="Reyes-Prieto A."/>
            <person name="Armbrust E.V."/>
            <person name="Aves S.J."/>
            <person name="Beiko R.G."/>
            <person name="Coutinho P."/>
            <person name="Dacks J.B."/>
            <person name="Durnford D.G."/>
            <person name="Fast N.M."/>
            <person name="Green B.R."/>
            <person name="Grisdale C."/>
            <person name="Hempe F."/>
            <person name="Henrissat B."/>
            <person name="Hoppner M.P."/>
            <person name="Ishida K.-I."/>
            <person name="Kim E."/>
            <person name="Koreny L."/>
            <person name="Kroth P.G."/>
            <person name="Liu Y."/>
            <person name="Malik S.-B."/>
            <person name="Maier U.G."/>
            <person name="McRose D."/>
            <person name="Mock T."/>
            <person name="Neilson J.A."/>
            <person name="Onodera N.T."/>
            <person name="Poole A.M."/>
            <person name="Pritham E.J."/>
            <person name="Richards T.A."/>
            <person name="Rocap G."/>
            <person name="Roy S.W."/>
            <person name="Sarai C."/>
            <person name="Schaack S."/>
            <person name="Shirato S."/>
            <person name="Slamovits C.H."/>
            <person name="Spencer D.F."/>
            <person name="Suzuki S."/>
            <person name="Worden A.Z."/>
            <person name="Zauner S."/>
            <person name="Barry K."/>
            <person name="Bell C."/>
            <person name="Bharti A.K."/>
            <person name="Crow J.A."/>
            <person name="Grimwood J."/>
            <person name="Kramer R."/>
            <person name="Lindquist E."/>
            <person name="Lucas S."/>
            <person name="Salamov A."/>
            <person name="McFadden G.I."/>
            <person name="Lane C.E."/>
            <person name="Keeling P.J."/>
            <person name="Gray M.W."/>
            <person name="Grigoriev I.V."/>
            <person name="Archibald J.M."/>
        </authorList>
    </citation>
    <scope>NUCLEOTIDE SEQUENCE</scope>
    <source>
        <strain evidence="17">CCMP2712</strain>
    </source>
</reference>
<dbReference type="RefSeq" id="XP_005825138.1">
    <property type="nucleotide sequence ID" value="XM_005825081.1"/>
</dbReference>
<reference evidence="15 17" key="1">
    <citation type="journal article" date="2012" name="Nature">
        <title>Algal genomes reveal evolutionary mosaicism and the fate of nucleomorphs.</title>
        <authorList>
            <consortium name="DOE Joint Genome Institute"/>
            <person name="Curtis B.A."/>
            <person name="Tanifuji G."/>
            <person name="Burki F."/>
            <person name="Gruber A."/>
            <person name="Irimia M."/>
            <person name="Maruyama S."/>
            <person name="Arias M.C."/>
            <person name="Ball S.G."/>
            <person name="Gile G.H."/>
            <person name="Hirakawa Y."/>
            <person name="Hopkins J.F."/>
            <person name="Kuo A."/>
            <person name="Rensing S.A."/>
            <person name="Schmutz J."/>
            <person name="Symeonidi A."/>
            <person name="Elias M."/>
            <person name="Eveleigh R.J."/>
            <person name="Herman E.K."/>
            <person name="Klute M.J."/>
            <person name="Nakayama T."/>
            <person name="Obornik M."/>
            <person name="Reyes-Prieto A."/>
            <person name="Armbrust E.V."/>
            <person name="Aves S.J."/>
            <person name="Beiko R.G."/>
            <person name="Coutinho P."/>
            <person name="Dacks J.B."/>
            <person name="Durnford D.G."/>
            <person name="Fast N.M."/>
            <person name="Green B.R."/>
            <person name="Grisdale C.J."/>
            <person name="Hempel F."/>
            <person name="Henrissat B."/>
            <person name="Hoppner M.P."/>
            <person name="Ishida K."/>
            <person name="Kim E."/>
            <person name="Koreny L."/>
            <person name="Kroth P.G."/>
            <person name="Liu Y."/>
            <person name="Malik S.B."/>
            <person name="Maier U.G."/>
            <person name="McRose D."/>
            <person name="Mock T."/>
            <person name="Neilson J.A."/>
            <person name="Onodera N.T."/>
            <person name="Poole A.M."/>
            <person name="Pritham E.J."/>
            <person name="Richards T.A."/>
            <person name="Rocap G."/>
            <person name="Roy S.W."/>
            <person name="Sarai C."/>
            <person name="Schaack S."/>
            <person name="Shirato S."/>
            <person name="Slamovits C.H."/>
            <person name="Spencer D.F."/>
            <person name="Suzuki S."/>
            <person name="Worden A.Z."/>
            <person name="Zauner S."/>
            <person name="Barry K."/>
            <person name="Bell C."/>
            <person name="Bharti A.K."/>
            <person name="Crow J.A."/>
            <person name="Grimwood J."/>
            <person name="Kramer R."/>
            <person name="Lindquist E."/>
            <person name="Lucas S."/>
            <person name="Salamov A."/>
            <person name="McFadden G.I."/>
            <person name="Lane C.E."/>
            <person name="Keeling P.J."/>
            <person name="Gray M.W."/>
            <person name="Grigoriev I.V."/>
            <person name="Archibald J.M."/>
        </authorList>
    </citation>
    <scope>NUCLEOTIDE SEQUENCE</scope>
    <source>
        <strain evidence="15 17">CCMP2712</strain>
    </source>
</reference>
<dbReference type="eggNOG" id="ENOG502QQ8U">
    <property type="taxonomic scope" value="Eukaryota"/>
</dbReference>
<evidence type="ECO:0000256" key="8">
    <source>
        <dbReference type="ARBA" id="ARBA00022946"/>
    </source>
</evidence>
<proteinExistence type="predicted"/>
<dbReference type="OrthoDB" id="426882at2759"/>
<dbReference type="GO" id="GO:0009507">
    <property type="term" value="C:chloroplast"/>
    <property type="evidence" value="ECO:0007669"/>
    <property type="project" value="UniProtKB-SubCell"/>
</dbReference>
<evidence type="ECO:0000256" key="13">
    <source>
        <dbReference type="ARBA" id="ARBA00023136"/>
    </source>
</evidence>
<dbReference type="EMBL" id="JH993051">
    <property type="protein sequence ID" value="EKX38158.1"/>
    <property type="molecule type" value="Genomic_DNA"/>
</dbReference>
<keyword evidence="11" id="KW-0408">Iron</keyword>
<dbReference type="STRING" id="905079.L1IPG7"/>
<dbReference type="GO" id="GO:0046872">
    <property type="term" value="F:metal ion binding"/>
    <property type="evidence" value="ECO:0007669"/>
    <property type="project" value="UniProtKB-KW"/>
</dbReference>
<keyword evidence="3" id="KW-0150">Chloroplast</keyword>
<keyword evidence="4" id="KW-0934">Plastid</keyword>
<evidence type="ECO:0000256" key="11">
    <source>
        <dbReference type="ARBA" id="ARBA00023004"/>
    </source>
</evidence>
<evidence type="ECO:0000256" key="10">
    <source>
        <dbReference type="ARBA" id="ARBA00023002"/>
    </source>
</evidence>